<dbReference type="Proteomes" id="UP000009336">
    <property type="component" value="Unassembled WGS sequence"/>
</dbReference>
<evidence type="ECO:0000259" key="1">
    <source>
        <dbReference type="PROSITE" id="PS50994"/>
    </source>
</evidence>
<protein>
    <submittedName>
        <fullName evidence="2">ISVisp4 transposase OrfB</fullName>
    </submittedName>
</protein>
<dbReference type="GO" id="GO:0015074">
    <property type="term" value="P:DNA integration"/>
    <property type="evidence" value="ECO:0007669"/>
    <property type="project" value="InterPro"/>
</dbReference>
<evidence type="ECO:0000313" key="2">
    <source>
        <dbReference type="EMBL" id="EKT54270.1"/>
    </source>
</evidence>
<feature type="domain" description="Integrase catalytic" evidence="1">
    <location>
        <begin position="1"/>
        <end position="134"/>
    </location>
</feature>
<dbReference type="PANTHER" id="PTHR46889:SF5">
    <property type="entry name" value="INTEGRASE PROTEIN"/>
    <property type="match status" value="1"/>
</dbReference>
<dbReference type="InterPro" id="IPR050900">
    <property type="entry name" value="Transposase_IS3/IS150/IS904"/>
</dbReference>
<gene>
    <name evidence="2" type="ORF">OOA_17669</name>
</gene>
<evidence type="ECO:0000313" key="3">
    <source>
        <dbReference type="Proteomes" id="UP000009336"/>
    </source>
</evidence>
<proteinExistence type="predicted"/>
<dbReference type="PROSITE" id="PS50994">
    <property type="entry name" value="INTEGRASE"/>
    <property type="match status" value="1"/>
</dbReference>
<dbReference type="PATRIC" id="fig|1141662.3.peg.3584"/>
<dbReference type="InterPro" id="IPR036397">
    <property type="entry name" value="RNaseH_sf"/>
</dbReference>
<dbReference type="Pfam" id="PF00665">
    <property type="entry name" value="rve"/>
    <property type="match status" value="1"/>
</dbReference>
<dbReference type="HOGENOM" id="CLU_027402_41_1_6"/>
<dbReference type="InterPro" id="IPR001584">
    <property type="entry name" value="Integrase_cat-core"/>
</dbReference>
<dbReference type="EMBL" id="AKKL01000049">
    <property type="protein sequence ID" value="EKT54270.1"/>
    <property type="molecule type" value="Genomic_DNA"/>
</dbReference>
<comment type="caution">
    <text evidence="2">The sequence shown here is derived from an EMBL/GenBank/DDBJ whole genome shotgun (WGS) entry which is preliminary data.</text>
</comment>
<dbReference type="eggNOG" id="COG2801">
    <property type="taxonomic scope" value="Bacteria"/>
</dbReference>
<dbReference type="AlphaFoldDB" id="K8WDG5"/>
<sequence length="143" mass="16891">MTDAYARKIVGCHLDNNMKIKVVEKSLVQALKRRSSTTSLVYHFDCCLQYCSSEYQKIHKKYNIQYSMTDGYDSYQNAQAKRVNEVLKMDYRLINLRNLAEAIKLIEESIQIHNEKRPMKFIEHFMSEKVVNLYQDESYNSAC</sequence>
<dbReference type="Gene3D" id="3.30.420.10">
    <property type="entry name" value="Ribonuclease H-like superfamily/Ribonuclease H"/>
    <property type="match status" value="1"/>
</dbReference>
<dbReference type="SUPFAM" id="SSF53098">
    <property type="entry name" value="Ribonuclease H-like"/>
    <property type="match status" value="1"/>
</dbReference>
<dbReference type="PANTHER" id="PTHR46889">
    <property type="entry name" value="TRANSPOSASE INSF FOR INSERTION SEQUENCE IS3B-RELATED"/>
    <property type="match status" value="1"/>
</dbReference>
<accession>K8WDG5</accession>
<dbReference type="GO" id="GO:0003676">
    <property type="term" value="F:nucleic acid binding"/>
    <property type="evidence" value="ECO:0007669"/>
    <property type="project" value="InterPro"/>
</dbReference>
<reference evidence="2 3" key="1">
    <citation type="journal article" date="2012" name="BMC Genomics">
        <title>Comparative genomics of bacteria in the genus Providencia isolated from wild Drosophila melanogaster.</title>
        <authorList>
            <person name="Galac M.R."/>
            <person name="Lazzaro B.P."/>
        </authorList>
    </citation>
    <scope>NUCLEOTIDE SEQUENCE [LARGE SCALE GENOMIC DNA]</scope>
    <source>
        <strain evidence="2 3">DSM 19968</strain>
    </source>
</reference>
<organism evidence="2 3">
    <name type="scientific">Providencia burhodogranariea DSM 19968</name>
    <dbReference type="NCBI Taxonomy" id="1141662"/>
    <lineage>
        <taxon>Bacteria</taxon>
        <taxon>Pseudomonadati</taxon>
        <taxon>Pseudomonadota</taxon>
        <taxon>Gammaproteobacteria</taxon>
        <taxon>Enterobacterales</taxon>
        <taxon>Morganellaceae</taxon>
        <taxon>Providencia</taxon>
    </lineage>
</organism>
<dbReference type="InterPro" id="IPR012337">
    <property type="entry name" value="RNaseH-like_sf"/>
</dbReference>
<name>K8WDG5_9GAMM</name>
<keyword evidence="3" id="KW-1185">Reference proteome</keyword>
<dbReference type="STRING" id="1141662.OOA_17669"/>